<protein>
    <submittedName>
        <fullName evidence="2">Uncharacterized protein</fullName>
    </submittedName>
</protein>
<dbReference type="Proteomes" id="UP001219585">
    <property type="component" value="Plasmid unnamed"/>
</dbReference>
<keyword evidence="1" id="KW-0175">Coiled coil</keyword>
<dbReference type="AlphaFoldDB" id="A0AAJ5RU97"/>
<sequence length="141" mass="16277">MAEEKKVKKLLELLEKKTSIDITELKEELPKGNRIAISNLRNTKKWLPLIEQYYTVEVISGEDTVAQLNRPEIIPSLVEKYNSLQEKYEDLLRENEKLKMDHLYGQRVKEMEPTSGTELAAKATDVLDELIEEMRGSDIDG</sequence>
<geneLocation type="plasmid" evidence="2 3">
    <name>unnamed</name>
</geneLocation>
<evidence type="ECO:0000256" key="1">
    <source>
        <dbReference type="SAM" id="Coils"/>
    </source>
</evidence>
<dbReference type="KEGG" id="liu:OU989_23645"/>
<evidence type="ECO:0000313" key="2">
    <source>
        <dbReference type="EMBL" id="WDV09284.1"/>
    </source>
</evidence>
<evidence type="ECO:0000313" key="3">
    <source>
        <dbReference type="Proteomes" id="UP001219585"/>
    </source>
</evidence>
<dbReference type="EMBL" id="CP113528">
    <property type="protein sequence ID" value="WDV09284.1"/>
    <property type="molecule type" value="Genomic_DNA"/>
</dbReference>
<organism evidence="2 3">
    <name type="scientific">Lysinibacillus irui</name>
    <dbReference type="NCBI Taxonomy" id="2998077"/>
    <lineage>
        <taxon>Bacteria</taxon>
        <taxon>Bacillati</taxon>
        <taxon>Bacillota</taxon>
        <taxon>Bacilli</taxon>
        <taxon>Bacillales</taxon>
        <taxon>Bacillaceae</taxon>
        <taxon>Lysinibacillus</taxon>
    </lineage>
</organism>
<gene>
    <name evidence="2" type="ORF">OU989_23645</name>
</gene>
<proteinExistence type="predicted"/>
<reference evidence="2" key="1">
    <citation type="submission" date="2022-11" db="EMBL/GenBank/DDBJ databases">
        <title>Lysinibacillus irui.</title>
        <authorList>
            <person name="Akintayo S.O."/>
        </authorList>
    </citation>
    <scope>NUCLEOTIDE SEQUENCE</scope>
    <source>
        <strain evidence="2">IRB4-01</strain>
        <plasmid evidence="2">unnamed</plasmid>
    </source>
</reference>
<dbReference type="RefSeq" id="WP_274797502.1">
    <property type="nucleotide sequence ID" value="NZ_CP113528.1"/>
</dbReference>
<feature type="coiled-coil region" evidence="1">
    <location>
        <begin position="74"/>
        <end position="101"/>
    </location>
</feature>
<keyword evidence="2" id="KW-0614">Plasmid</keyword>
<name>A0AAJ5RU97_9BACI</name>
<accession>A0AAJ5RU97</accession>